<gene>
    <name evidence="5" type="ORF">SAMN05216522_101358</name>
</gene>
<dbReference type="SUPFAM" id="SSF103473">
    <property type="entry name" value="MFS general substrate transporter"/>
    <property type="match status" value="1"/>
</dbReference>
<feature type="transmembrane region" description="Helical" evidence="4">
    <location>
        <begin position="103"/>
        <end position="125"/>
    </location>
</feature>
<dbReference type="EMBL" id="FOGC01000001">
    <property type="protein sequence ID" value="SEQ15251.1"/>
    <property type="molecule type" value="Genomic_DNA"/>
</dbReference>
<dbReference type="Gene3D" id="1.20.1250.20">
    <property type="entry name" value="MFS general substrate transporter like domains"/>
    <property type="match status" value="1"/>
</dbReference>
<proteinExistence type="predicted"/>
<feature type="transmembrane region" description="Helical" evidence="4">
    <location>
        <begin position="365"/>
        <end position="385"/>
    </location>
</feature>
<evidence type="ECO:0000313" key="5">
    <source>
        <dbReference type="EMBL" id="SEQ15251.1"/>
    </source>
</evidence>
<feature type="transmembrane region" description="Helical" evidence="4">
    <location>
        <begin position="299"/>
        <end position="320"/>
    </location>
</feature>
<feature type="transmembrane region" description="Helical" evidence="4">
    <location>
        <begin position="50"/>
        <end position="68"/>
    </location>
</feature>
<accession>A0A1H9DPB2</accession>
<reference evidence="6" key="1">
    <citation type="submission" date="2016-10" db="EMBL/GenBank/DDBJ databases">
        <authorList>
            <person name="Varghese N."/>
            <person name="Submissions S."/>
        </authorList>
    </citation>
    <scope>NUCLEOTIDE SEQUENCE [LARGE SCALE GENOMIC DNA]</scope>
    <source>
        <strain evidence="6">8N4</strain>
    </source>
</reference>
<keyword evidence="2 4" id="KW-1133">Transmembrane helix</keyword>
<protein>
    <submittedName>
        <fullName evidence="5">MFS transporter, CP family, cyanate transporter</fullName>
    </submittedName>
</protein>
<dbReference type="PANTHER" id="PTHR23523:SF2">
    <property type="entry name" value="2-NITROIMIDAZOLE TRANSPORTER"/>
    <property type="match status" value="1"/>
</dbReference>
<feature type="transmembrane region" description="Helical" evidence="4">
    <location>
        <begin position="80"/>
        <end position="97"/>
    </location>
</feature>
<dbReference type="Proteomes" id="UP000242515">
    <property type="component" value="Unassembled WGS sequence"/>
</dbReference>
<dbReference type="Pfam" id="PF07690">
    <property type="entry name" value="MFS_1"/>
    <property type="match status" value="1"/>
</dbReference>
<keyword evidence="3 4" id="KW-0472">Membrane</keyword>
<feature type="transmembrane region" description="Helical" evidence="4">
    <location>
        <begin position="276"/>
        <end position="293"/>
    </location>
</feature>
<keyword evidence="1 4" id="KW-0812">Transmembrane</keyword>
<keyword evidence="6" id="KW-1185">Reference proteome</keyword>
<dbReference type="AlphaFoldDB" id="A0A1H9DPB2"/>
<dbReference type="OrthoDB" id="5317164at2"/>
<evidence type="ECO:0000256" key="2">
    <source>
        <dbReference type="ARBA" id="ARBA00022989"/>
    </source>
</evidence>
<feature type="transmembrane region" description="Helical" evidence="4">
    <location>
        <begin position="332"/>
        <end position="353"/>
    </location>
</feature>
<name>A0A1H9DPB2_9GAMM</name>
<dbReference type="InterPro" id="IPR052524">
    <property type="entry name" value="MFS_Cyanate_Porter"/>
</dbReference>
<dbReference type="RefSeq" id="WP_092671829.1">
    <property type="nucleotide sequence ID" value="NZ_FOGC01000001.1"/>
</dbReference>
<feature type="transmembrane region" description="Helical" evidence="4">
    <location>
        <begin position="248"/>
        <end position="269"/>
    </location>
</feature>
<feature type="transmembrane region" description="Helical" evidence="4">
    <location>
        <begin position="205"/>
        <end position="228"/>
    </location>
</feature>
<feature type="transmembrane region" description="Helical" evidence="4">
    <location>
        <begin position="137"/>
        <end position="158"/>
    </location>
</feature>
<evidence type="ECO:0000256" key="4">
    <source>
        <dbReference type="SAM" id="Phobius"/>
    </source>
</evidence>
<evidence type="ECO:0000313" key="6">
    <source>
        <dbReference type="Proteomes" id="UP000242515"/>
    </source>
</evidence>
<dbReference type="InterPro" id="IPR011701">
    <property type="entry name" value="MFS"/>
</dbReference>
<feature type="transmembrane region" description="Helical" evidence="4">
    <location>
        <begin position="164"/>
        <end position="184"/>
    </location>
</feature>
<evidence type="ECO:0000256" key="1">
    <source>
        <dbReference type="ARBA" id="ARBA00022692"/>
    </source>
</evidence>
<dbReference type="GO" id="GO:0022857">
    <property type="term" value="F:transmembrane transporter activity"/>
    <property type="evidence" value="ECO:0007669"/>
    <property type="project" value="InterPro"/>
</dbReference>
<dbReference type="STRING" id="988801.SAMN05216522_101358"/>
<sequence>MASPAMTHHSKKSLIIGILLVATTLRAPFTGLAPLLATLGHHLGLGTMQVGLLTTLPLLAFALLSPMVPYLTRYLGLERSVAVALVAICLGVMLRALGTVTFLYLGTVIIGAGIAVGNVILPSLLKRDFVSILPKMTGAYSLTMGISAALASVLVVPLATHLGWAQASLSLLIFPLIALIVWAQQLKGRAVTGLSRPAMSSNAQIWRSSLAWQITLFLGLNSLIYYVLVSWLPVLLVDSGFSATKAGSLHGLLQLATALPGLIIGAVIARYRDQRWLAMAMASLWVVSLVGLWGMPGWAILWVGLGGIGSGAAMILGLSLIGLRSRSAHQAVALSGMAQAVGYLLAAAGPAAMGKLHEQSGSWHLPLLFCLLLAIAMMAMGLLAGKNRLMDE</sequence>
<dbReference type="PANTHER" id="PTHR23523">
    <property type="match status" value="1"/>
</dbReference>
<dbReference type="InterPro" id="IPR036259">
    <property type="entry name" value="MFS_trans_sf"/>
</dbReference>
<organism evidence="5 6">
    <name type="scientific">Rosenbergiella nectarea</name>
    <dbReference type="NCBI Taxonomy" id="988801"/>
    <lineage>
        <taxon>Bacteria</taxon>
        <taxon>Pseudomonadati</taxon>
        <taxon>Pseudomonadota</taxon>
        <taxon>Gammaproteobacteria</taxon>
        <taxon>Enterobacterales</taxon>
        <taxon>Erwiniaceae</taxon>
        <taxon>Rosenbergiella</taxon>
    </lineage>
</organism>
<evidence type="ECO:0000256" key="3">
    <source>
        <dbReference type="ARBA" id="ARBA00023136"/>
    </source>
</evidence>